<dbReference type="OrthoDB" id="2645556at2"/>
<dbReference type="EMBL" id="FTOC01000007">
    <property type="protein sequence ID" value="SIS52128.1"/>
    <property type="molecule type" value="Genomic_DNA"/>
</dbReference>
<feature type="transmembrane region" description="Helical" evidence="1">
    <location>
        <begin position="6"/>
        <end position="27"/>
    </location>
</feature>
<accession>A0A1N7JS01</accession>
<feature type="transmembrane region" description="Helical" evidence="1">
    <location>
        <begin position="34"/>
        <end position="57"/>
    </location>
</feature>
<sequence>MNWETLPSWFWAIYYLFLLITLGATIFSIRKRELIGLSVVAIMITIIAPTVSLLNSIGRARGMNEFEHLVSQLQQGAIWSILVVIGYLFLLVWWAFFLFKKAD</sequence>
<dbReference type="RefSeq" id="WP_076559524.1">
    <property type="nucleotide sequence ID" value="NZ_FTOC01000007.1"/>
</dbReference>
<feature type="transmembrane region" description="Helical" evidence="1">
    <location>
        <begin position="77"/>
        <end position="99"/>
    </location>
</feature>
<keyword evidence="1" id="KW-0472">Membrane</keyword>
<protein>
    <submittedName>
        <fullName evidence="2">Uncharacterized protein</fullName>
    </submittedName>
</protein>
<evidence type="ECO:0000256" key="1">
    <source>
        <dbReference type="SAM" id="Phobius"/>
    </source>
</evidence>
<keyword evidence="3" id="KW-1185">Reference proteome</keyword>
<proteinExistence type="predicted"/>
<organism evidence="2 3">
    <name type="scientific">Salimicrobium flavidum</name>
    <dbReference type="NCBI Taxonomy" id="570947"/>
    <lineage>
        <taxon>Bacteria</taxon>
        <taxon>Bacillati</taxon>
        <taxon>Bacillota</taxon>
        <taxon>Bacilli</taxon>
        <taxon>Bacillales</taxon>
        <taxon>Bacillaceae</taxon>
        <taxon>Salimicrobium</taxon>
    </lineage>
</organism>
<evidence type="ECO:0000313" key="2">
    <source>
        <dbReference type="EMBL" id="SIS52128.1"/>
    </source>
</evidence>
<evidence type="ECO:0000313" key="3">
    <source>
        <dbReference type="Proteomes" id="UP000187608"/>
    </source>
</evidence>
<reference evidence="3" key="1">
    <citation type="submission" date="2017-01" db="EMBL/GenBank/DDBJ databases">
        <authorList>
            <person name="Varghese N."/>
            <person name="Submissions S."/>
        </authorList>
    </citation>
    <scope>NUCLEOTIDE SEQUENCE [LARGE SCALE GENOMIC DNA]</scope>
    <source>
        <strain evidence="3">DSM 23127</strain>
    </source>
</reference>
<dbReference type="Proteomes" id="UP000187608">
    <property type="component" value="Unassembled WGS sequence"/>
</dbReference>
<gene>
    <name evidence="2" type="ORF">SAMN05421687_107124</name>
</gene>
<dbReference type="AlphaFoldDB" id="A0A1N7JS01"/>
<name>A0A1N7JS01_9BACI</name>
<keyword evidence="1" id="KW-0812">Transmembrane</keyword>
<keyword evidence="1" id="KW-1133">Transmembrane helix</keyword>